<sequence>MNATTRISFSNGGYDVVYWTPLMQHGRFLRPLARLGRKIVVSYPLLRGTYVGVDTLAHNSSLVVEGRVPPETDGQGLSSYTQARLTNIPEMASGVQQIPLHGPPLIKPCTYTCVHSRPCCGLCI</sequence>
<dbReference type="Proteomes" id="UP000246171">
    <property type="component" value="Unassembled WGS sequence"/>
</dbReference>
<dbReference type="RefSeq" id="XP_025390854.1">
    <property type="nucleotide sequence ID" value="XM_025526793.1"/>
</dbReference>
<dbReference type="GeneID" id="37048755"/>
<dbReference type="VEuPathDB" id="FungiDB:BO83DRAFT_219147"/>
<comment type="caution">
    <text evidence="1">The sequence shown here is derived from an EMBL/GenBank/DDBJ whole genome shotgun (WGS) entry which is preliminary data.</text>
</comment>
<protein>
    <submittedName>
        <fullName evidence="1">Uncharacterized protein</fullName>
    </submittedName>
</protein>
<dbReference type="EMBL" id="MSFU01000006">
    <property type="protein sequence ID" value="PWY79062.1"/>
    <property type="molecule type" value="Genomic_DNA"/>
</dbReference>
<accession>A0A317W1C1</accession>
<organism evidence="1 2">
    <name type="scientific">Aspergillus eucalypticola (strain CBS 122712 / IBT 29274)</name>
    <dbReference type="NCBI Taxonomy" id="1448314"/>
    <lineage>
        <taxon>Eukaryota</taxon>
        <taxon>Fungi</taxon>
        <taxon>Dikarya</taxon>
        <taxon>Ascomycota</taxon>
        <taxon>Pezizomycotina</taxon>
        <taxon>Eurotiomycetes</taxon>
        <taxon>Eurotiomycetidae</taxon>
        <taxon>Eurotiales</taxon>
        <taxon>Aspergillaceae</taxon>
        <taxon>Aspergillus</taxon>
        <taxon>Aspergillus subgen. Circumdati</taxon>
    </lineage>
</organism>
<dbReference type="AlphaFoldDB" id="A0A317W1C1"/>
<evidence type="ECO:0000313" key="1">
    <source>
        <dbReference type="EMBL" id="PWY79062.1"/>
    </source>
</evidence>
<evidence type="ECO:0000313" key="2">
    <source>
        <dbReference type="Proteomes" id="UP000246171"/>
    </source>
</evidence>
<name>A0A317W1C1_ASPEC</name>
<gene>
    <name evidence="1" type="ORF">BO83DRAFT_219147</name>
</gene>
<proteinExistence type="predicted"/>
<keyword evidence="2" id="KW-1185">Reference proteome</keyword>
<reference evidence="1" key="1">
    <citation type="submission" date="2016-12" db="EMBL/GenBank/DDBJ databases">
        <title>The genomes of Aspergillus section Nigri reveals drivers in fungal speciation.</title>
        <authorList>
            <consortium name="DOE Joint Genome Institute"/>
            <person name="Vesth T.C."/>
            <person name="Nybo J."/>
            <person name="Theobald S."/>
            <person name="Brandl J."/>
            <person name="Frisvad J.C."/>
            <person name="Nielsen K.F."/>
            <person name="Lyhne E.K."/>
            <person name="Kogle M.E."/>
            <person name="Kuo A."/>
            <person name="Riley R."/>
            <person name="Clum A."/>
            <person name="Nolan M."/>
            <person name="Lipzen A."/>
            <person name="Salamov A."/>
            <person name="Henrissat B."/>
            <person name="Wiebenga A."/>
            <person name="De vries R.P."/>
            <person name="Grigoriev I.V."/>
            <person name="Mortensen U.H."/>
            <person name="Andersen M.R."/>
            <person name="Baker S.E."/>
        </authorList>
    </citation>
    <scope>NUCLEOTIDE SEQUENCE</scope>
    <source>
        <strain evidence="1">CBS 122712</strain>
    </source>
</reference>